<dbReference type="Proteomes" id="UP000240206">
    <property type="component" value="Unassembled WGS sequence"/>
</dbReference>
<comment type="caution">
    <text evidence="1">The sequence shown here is derived from an EMBL/GenBank/DDBJ whole genome shotgun (WGS) entry which is preliminary data.</text>
</comment>
<reference evidence="2" key="1">
    <citation type="submission" date="2018-03" db="EMBL/GenBank/DDBJ databases">
        <title>Ecological and genomic features of two cosmopolitan and abundant freshwater picocyanobacteria.</title>
        <authorList>
            <person name="Cabello-Yeves P.J."/>
            <person name="Picazo A."/>
            <person name="Camacho A."/>
            <person name="Callieri C."/>
            <person name="Rosselli R."/>
            <person name="Roda-Garcia J."/>
            <person name="Coutinho F.H."/>
            <person name="Rodriguez-Valera F."/>
        </authorList>
    </citation>
    <scope>NUCLEOTIDE SEQUENCE [LARGE SCALE GENOMIC DNA]</scope>
    <source>
        <strain evidence="2">Tous</strain>
    </source>
</reference>
<evidence type="ECO:0000313" key="2">
    <source>
        <dbReference type="Proteomes" id="UP000240206"/>
    </source>
</evidence>
<sequence length="432" mass="48452">MTDLQLSISNWEAAGQGTAEVLASTGRLRLQVGDINLTEHEDTFSRTSRQEVLVSAYPLAFWLAANWWRLLHEPKPPERWRPSTEWRLAHEWPAANAGTIWPAVVLASEGDTIQFQASIAAGSRQQSIRYLNTLPVPVSIPREQVEAVLDAFIDSVLSRLEAWDAIHTKLLDLWQEVKDERTDEESSSYRRLEACLGFDPDDAPEALMEQAMRLAETMGPQTFNEIAPLYGRSAQGQLPGLQQFQQLLESPALEARLQVFEDVLQKPIQSRAPWRRAQQLAHALRQHLGLSNEPIPTALLCDLFGLTPQAFESTLPPRRQPIAVAVPGPTGQIALHLRKFYPPARRFELARFLGDALVTGSITESWYVSSDIPTYRQKVQRAFAAEFLCPAEGALEQLCGDYFEPAVEQVAERFGVSPEIVENLIANQEVTR</sequence>
<organism evidence="1 2">
    <name type="scientific">Synechococcus lacustris str. Tous</name>
    <dbReference type="NCBI Taxonomy" id="1910958"/>
    <lineage>
        <taxon>Bacteria</taxon>
        <taxon>Bacillati</taxon>
        <taxon>Cyanobacteriota</taxon>
        <taxon>Cyanophyceae</taxon>
        <taxon>Synechococcales</taxon>
        <taxon>Synechococcaceae</taxon>
        <taxon>Synechococcus</taxon>
    </lineage>
</organism>
<keyword evidence="2" id="KW-1185">Reference proteome</keyword>
<protein>
    <submittedName>
        <fullName evidence="1">Uncharacterized protein</fullName>
    </submittedName>
</protein>
<name>A0A2P7ECK8_9SYNE</name>
<gene>
    <name evidence="1" type="ORF">C7K08_10835</name>
</gene>
<accession>A0A2P7ECK8</accession>
<evidence type="ECO:0000313" key="1">
    <source>
        <dbReference type="EMBL" id="PSI00869.1"/>
    </source>
</evidence>
<dbReference type="RefSeq" id="WP_106500635.1">
    <property type="nucleotide sequence ID" value="NZ_PXVC01000067.1"/>
</dbReference>
<dbReference type="EMBL" id="PXVC01000067">
    <property type="protein sequence ID" value="PSI00869.1"/>
    <property type="molecule type" value="Genomic_DNA"/>
</dbReference>
<dbReference type="AlphaFoldDB" id="A0A2P7ECK8"/>
<proteinExistence type="predicted"/>